<organism evidence="11">
    <name type="scientific">uncultured Armatimonadetes bacterium</name>
    <dbReference type="NCBI Taxonomy" id="157466"/>
    <lineage>
        <taxon>Bacteria</taxon>
        <taxon>Bacillati</taxon>
        <taxon>Armatimonadota</taxon>
        <taxon>environmental samples</taxon>
    </lineage>
</organism>
<accession>A0A6J4JGW3</accession>
<comment type="subcellular location">
    <subcellularLocation>
        <location evidence="1">Cell membrane</location>
        <topology evidence="1">Multi-pass membrane protein</topology>
    </subcellularLocation>
</comment>
<dbReference type="GO" id="GO:0016763">
    <property type="term" value="F:pentosyltransferase activity"/>
    <property type="evidence" value="ECO:0007669"/>
    <property type="project" value="TreeGrafter"/>
</dbReference>
<gene>
    <name evidence="11" type="ORF">AVDCRST_MAG63-3527</name>
</gene>
<feature type="domain" description="Glycosyltransferase RgtA/B/C/D-like" evidence="10">
    <location>
        <begin position="129"/>
        <end position="250"/>
    </location>
</feature>
<feature type="transmembrane region" description="Helical" evidence="9">
    <location>
        <begin position="126"/>
        <end position="146"/>
    </location>
</feature>
<dbReference type="AlphaFoldDB" id="A0A6J4JGW3"/>
<feature type="transmembrane region" description="Helical" evidence="9">
    <location>
        <begin position="35"/>
        <end position="55"/>
    </location>
</feature>
<feature type="transmembrane region" description="Helical" evidence="9">
    <location>
        <begin position="389"/>
        <end position="409"/>
    </location>
</feature>
<dbReference type="InterPro" id="IPR050297">
    <property type="entry name" value="LipidA_mod_glycosyltrf_83"/>
</dbReference>
<evidence type="ECO:0000256" key="8">
    <source>
        <dbReference type="SAM" id="MobiDB-lite"/>
    </source>
</evidence>
<evidence type="ECO:0000256" key="4">
    <source>
        <dbReference type="ARBA" id="ARBA00022679"/>
    </source>
</evidence>
<evidence type="ECO:0000256" key="3">
    <source>
        <dbReference type="ARBA" id="ARBA00022676"/>
    </source>
</evidence>
<feature type="transmembrane region" description="Helical" evidence="9">
    <location>
        <begin position="252"/>
        <end position="269"/>
    </location>
</feature>
<dbReference type="PANTHER" id="PTHR33908">
    <property type="entry name" value="MANNOSYLTRANSFERASE YKCB-RELATED"/>
    <property type="match status" value="1"/>
</dbReference>
<keyword evidence="3" id="KW-0328">Glycosyltransferase</keyword>
<evidence type="ECO:0000256" key="1">
    <source>
        <dbReference type="ARBA" id="ARBA00004651"/>
    </source>
</evidence>
<keyword evidence="4" id="KW-0808">Transferase</keyword>
<dbReference type="InterPro" id="IPR038731">
    <property type="entry name" value="RgtA/B/C-like"/>
</dbReference>
<feature type="transmembrane region" description="Helical" evidence="9">
    <location>
        <begin position="359"/>
        <end position="377"/>
    </location>
</feature>
<feature type="transmembrane region" description="Helical" evidence="9">
    <location>
        <begin position="152"/>
        <end position="171"/>
    </location>
</feature>
<dbReference type="EMBL" id="CADCTO010000461">
    <property type="protein sequence ID" value="CAA9279747.1"/>
    <property type="molecule type" value="Genomic_DNA"/>
</dbReference>
<name>A0A6J4JGW3_9BACT</name>
<evidence type="ECO:0000256" key="2">
    <source>
        <dbReference type="ARBA" id="ARBA00022475"/>
    </source>
</evidence>
<evidence type="ECO:0000256" key="9">
    <source>
        <dbReference type="SAM" id="Phobius"/>
    </source>
</evidence>
<feature type="region of interest" description="Disordered" evidence="8">
    <location>
        <begin position="1"/>
        <end position="22"/>
    </location>
</feature>
<keyword evidence="5 9" id="KW-0812">Transmembrane</keyword>
<keyword evidence="6 9" id="KW-1133">Transmembrane helix</keyword>
<feature type="transmembrane region" description="Helical" evidence="9">
    <location>
        <begin position="312"/>
        <end position="329"/>
    </location>
</feature>
<feature type="transmembrane region" description="Helical" evidence="9">
    <location>
        <begin position="336"/>
        <end position="353"/>
    </location>
</feature>
<keyword evidence="7 9" id="KW-0472">Membrane</keyword>
<reference evidence="11" key="1">
    <citation type="submission" date="2020-02" db="EMBL/GenBank/DDBJ databases">
        <authorList>
            <person name="Meier V. D."/>
        </authorList>
    </citation>
    <scope>NUCLEOTIDE SEQUENCE</scope>
    <source>
        <strain evidence="11">AVDCRST_MAG63</strain>
    </source>
</reference>
<keyword evidence="2" id="KW-1003">Cell membrane</keyword>
<sequence length="569" mass="60491">MTLNPHATRSAAPAPTPPAPPPLPAAAPPLTYHRAALAVSVLALLLRVWGIAWALPNASRLFSYHPDESVVVSFSLRLNPFLLLLDPGFYNYGSLSLLVNAAFLHAGEAAGLLVSGPVPGIPSAGALLTARLVTAFLGAGTCLFLYGAGLRLYSASAGLAAALLYAVAPLAVQHGHFATVDVPATFWLSGALYFAARHLKADENGRTRDLFWAGLWSGLAAAAKYNAGLVLLAGAAAWWLRGSRAPRSLGRLVAAAVLGFVVGCPGVLLNPNGLLAGLAYEAQHVRGGHGLVFVDTLPAPVYHVLVNLRWGLGWPLLLVTAFALASAYYCRRRADLLLLAFAVPYFVLIGFAQVKFARYTLPLLPPLLLLVGSMLSIPASARRQRVETVALVVAAGYALLFSVALNLTMTRPDPRDRAAAFLRSAGVASVGFPTGPWYYSPPLGPLLAHPRPDLAQKSALDITAPRLVPALNGQGGPVEWDTGLLLRSAPAAVALSEFEYADALRVGHAPAREYIGMLTPRYPNRRTFANPVEVLGIRFTNVDRDASLPVQHLPHDMLYTNPTQVIFSR</sequence>
<evidence type="ECO:0000256" key="5">
    <source>
        <dbReference type="ARBA" id="ARBA00022692"/>
    </source>
</evidence>
<feature type="transmembrane region" description="Helical" evidence="9">
    <location>
        <begin position="216"/>
        <end position="240"/>
    </location>
</feature>
<dbReference type="PANTHER" id="PTHR33908:SF11">
    <property type="entry name" value="MEMBRANE PROTEIN"/>
    <property type="match status" value="1"/>
</dbReference>
<evidence type="ECO:0000259" key="10">
    <source>
        <dbReference type="Pfam" id="PF13231"/>
    </source>
</evidence>
<dbReference type="GO" id="GO:0009103">
    <property type="term" value="P:lipopolysaccharide biosynthetic process"/>
    <property type="evidence" value="ECO:0007669"/>
    <property type="project" value="UniProtKB-ARBA"/>
</dbReference>
<dbReference type="GO" id="GO:0005886">
    <property type="term" value="C:plasma membrane"/>
    <property type="evidence" value="ECO:0007669"/>
    <property type="project" value="UniProtKB-SubCell"/>
</dbReference>
<dbReference type="Pfam" id="PF13231">
    <property type="entry name" value="PMT_2"/>
    <property type="match status" value="1"/>
</dbReference>
<evidence type="ECO:0000313" key="11">
    <source>
        <dbReference type="EMBL" id="CAA9279747.1"/>
    </source>
</evidence>
<proteinExistence type="predicted"/>
<protein>
    <recommendedName>
        <fullName evidence="10">Glycosyltransferase RgtA/B/C/D-like domain-containing protein</fullName>
    </recommendedName>
</protein>
<evidence type="ECO:0000256" key="6">
    <source>
        <dbReference type="ARBA" id="ARBA00022989"/>
    </source>
</evidence>
<evidence type="ECO:0000256" key="7">
    <source>
        <dbReference type="ARBA" id="ARBA00023136"/>
    </source>
</evidence>